<dbReference type="PRINTS" id="PR00245">
    <property type="entry name" value="OLFACTORYR"/>
</dbReference>
<dbReference type="FunFam" id="1.20.1070.10:FF:000024">
    <property type="entry name" value="Olfactory receptor"/>
    <property type="match status" value="1"/>
</dbReference>
<dbReference type="InterPro" id="IPR000725">
    <property type="entry name" value="Olfact_rcpt"/>
</dbReference>
<evidence type="ECO:0000256" key="1">
    <source>
        <dbReference type="ARBA" id="ARBA00004651"/>
    </source>
</evidence>
<evidence type="ECO:0000256" key="13">
    <source>
        <dbReference type="SAM" id="Phobius"/>
    </source>
</evidence>
<dbReference type="InParanoid" id="A0A6J2VS73"/>
<dbReference type="PROSITE" id="PS50262">
    <property type="entry name" value="G_PROTEIN_RECEP_F1_2"/>
    <property type="match status" value="1"/>
</dbReference>
<evidence type="ECO:0000259" key="14">
    <source>
        <dbReference type="PROSITE" id="PS50262"/>
    </source>
</evidence>
<dbReference type="InterPro" id="IPR000276">
    <property type="entry name" value="GPCR_Rhodpsn"/>
</dbReference>
<evidence type="ECO:0000313" key="15">
    <source>
        <dbReference type="Proteomes" id="UP000504632"/>
    </source>
</evidence>
<gene>
    <name evidence="16" type="primary">LOC115815209</name>
</gene>
<comment type="subcellular location">
    <subcellularLocation>
        <location evidence="1">Cell membrane</location>
        <topology evidence="1">Multi-pass membrane protein</topology>
    </subcellularLocation>
</comment>
<evidence type="ECO:0000256" key="3">
    <source>
        <dbReference type="ARBA" id="ARBA00022606"/>
    </source>
</evidence>
<feature type="transmembrane region" description="Helical" evidence="13">
    <location>
        <begin position="99"/>
        <end position="121"/>
    </location>
</feature>
<keyword evidence="12" id="KW-0807">Transducer</keyword>
<keyword evidence="11" id="KW-0325">Glycoprotein</keyword>
<feature type="transmembrane region" description="Helical" evidence="13">
    <location>
        <begin position="273"/>
        <end position="294"/>
    </location>
</feature>
<dbReference type="InterPro" id="IPR017452">
    <property type="entry name" value="GPCR_Rhodpsn_7TM"/>
</dbReference>
<evidence type="ECO:0000256" key="5">
    <source>
        <dbReference type="ARBA" id="ARBA00022725"/>
    </source>
</evidence>
<feature type="domain" description="G-protein coupled receptors family 1 profile" evidence="14">
    <location>
        <begin position="42"/>
        <end position="292"/>
    </location>
</feature>
<evidence type="ECO:0000256" key="12">
    <source>
        <dbReference type="ARBA" id="ARBA00023224"/>
    </source>
</evidence>
<dbReference type="GO" id="GO:0005549">
    <property type="term" value="F:odorant binding"/>
    <property type="evidence" value="ECO:0007669"/>
    <property type="project" value="TreeGrafter"/>
</dbReference>
<evidence type="ECO:0000256" key="8">
    <source>
        <dbReference type="ARBA" id="ARBA00023136"/>
    </source>
</evidence>
<keyword evidence="15" id="KW-1185">Reference proteome</keyword>
<evidence type="ECO:0000256" key="11">
    <source>
        <dbReference type="ARBA" id="ARBA00023180"/>
    </source>
</evidence>
<accession>A0A6J2VS73</accession>
<dbReference type="PRINTS" id="PR00237">
    <property type="entry name" value="GPCRRHODOPSN"/>
</dbReference>
<feature type="transmembrane region" description="Helical" evidence="13">
    <location>
        <begin position="240"/>
        <end position="261"/>
    </location>
</feature>
<evidence type="ECO:0000256" key="7">
    <source>
        <dbReference type="ARBA" id="ARBA00023040"/>
    </source>
</evidence>
<dbReference type="SUPFAM" id="SSF81321">
    <property type="entry name" value="Family A G protein-coupled receptor-like"/>
    <property type="match status" value="1"/>
</dbReference>
<proteinExistence type="predicted"/>
<sequence length="313" mass="35318">MSLGNVSAKIITEFVITGFDTVENQMATGVAMLIVYVLVMLANIANIWFIIMDKRLHKPMYLFICNLAVVDMVYSTSACPTMIGVLLAGCKTISYLPCLVQMFVFHLGGVMEMFAIAAMAFDRLIAVCSPLRYHVILTNVRTLLVIVLLWFVTSVIVTVMPATVIPLPFCQSSLKYILCDYAALIRATCASPNWYFNMISIITFFLLFGTFGFICLSYFRIVISIFKMSSKNDKKKMFKTCFSHLIVIVCYYCPLFIRIILTRMGVVLTLEERHGLMIGAILGPSLVNPFIYCFRTTEIRNKILRIAPNVEPT</sequence>
<dbReference type="InterPro" id="IPR052921">
    <property type="entry name" value="GPCR1_Superfamily_Member"/>
</dbReference>
<evidence type="ECO:0000256" key="6">
    <source>
        <dbReference type="ARBA" id="ARBA00022989"/>
    </source>
</evidence>
<keyword evidence="5" id="KW-0552">Olfaction</keyword>
<evidence type="ECO:0000313" key="16">
    <source>
        <dbReference type="RefSeq" id="XP_030634031.1"/>
    </source>
</evidence>
<feature type="transmembrane region" description="Helical" evidence="13">
    <location>
        <begin position="30"/>
        <end position="51"/>
    </location>
</feature>
<dbReference type="PANTHER" id="PTHR26451">
    <property type="entry name" value="G_PROTEIN_RECEP_F1_2 DOMAIN-CONTAINING PROTEIN"/>
    <property type="match status" value="1"/>
</dbReference>
<feature type="transmembrane region" description="Helical" evidence="13">
    <location>
        <begin position="194"/>
        <end position="219"/>
    </location>
</feature>
<dbReference type="GO" id="GO:0004930">
    <property type="term" value="F:G protein-coupled receptor activity"/>
    <property type="evidence" value="ECO:0007669"/>
    <property type="project" value="UniProtKB-KW"/>
</dbReference>
<keyword evidence="8 13" id="KW-0472">Membrane</keyword>
<keyword evidence="2" id="KW-1003">Cell membrane</keyword>
<evidence type="ECO:0000256" key="4">
    <source>
        <dbReference type="ARBA" id="ARBA00022692"/>
    </source>
</evidence>
<dbReference type="RefSeq" id="XP_030634031.1">
    <property type="nucleotide sequence ID" value="XM_030778171.1"/>
</dbReference>
<keyword evidence="10" id="KW-0675">Receptor</keyword>
<dbReference type="Gene3D" id="1.20.1070.10">
    <property type="entry name" value="Rhodopsin 7-helix transmembrane proteins"/>
    <property type="match status" value="1"/>
</dbReference>
<keyword evidence="7" id="KW-0297">G-protein coupled receptor</keyword>
<dbReference type="GO" id="GO:0004984">
    <property type="term" value="F:olfactory receptor activity"/>
    <property type="evidence" value="ECO:0007669"/>
    <property type="project" value="InterPro"/>
</dbReference>
<dbReference type="GeneID" id="115815209"/>
<reference evidence="16" key="1">
    <citation type="submission" date="2025-08" db="UniProtKB">
        <authorList>
            <consortium name="RefSeq"/>
        </authorList>
    </citation>
    <scope>IDENTIFICATION</scope>
</reference>
<evidence type="ECO:0000256" key="2">
    <source>
        <dbReference type="ARBA" id="ARBA00022475"/>
    </source>
</evidence>
<dbReference type="Pfam" id="PF13853">
    <property type="entry name" value="7tm_4"/>
    <property type="match status" value="1"/>
</dbReference>
<evidence type="ECO:0000256" key="10">
    <source>
        <dbReference type="ARBA" id="ARBA00023170"/>
    </source>
</evidence>
<protein>
    <submittedName>
        <fullName evidence="16">Olfactory receptor 13-like</fullName>
    </submittedName>
</protein>
<evidence type="ECO:0000256" key="9">
    <source>
        <dbReference type="ARBA" id="ARBA00023157"/>
    </source>
</evidence>
<feature type="transmembrane region" description="Helical" evidence="13">
    <location>
        <begin position="142"/>
        <end position="165"/>
    </location>
</feature>
<keyword evidence="3" id="KW-0716">Sensory transduction</keyword>
<organism evidence="15 16">
    <name type="scientific">Chanos chanos</name>
    <name type="common">Milkfish</name>
    <name type="synonym">Mugil chanos</name>
    <dbReference type="NCBI Taxonomy" id="29144"/>
    <lineage>
        <taxon>Eukaryota</taxon>
        <taxon>Metazoa</taxon>
        <taxon>Chordata</taxon>
        <taxon>Craniata</taxon>
        <taxon>Vertebrata</taxon>
        <taxon>Euteleostomi</taxon>
        <taxon>Actinopterygii</taxon>
        <taxon>Neopterygii</taxon>
        <taxon>Teleostei</taxon>
        <taxon>Ostariophysi</taxon>
        <taxon>Gonorynchiformes</taxon>
        <taxon>Chanidae</taxon>
        <taxon>Chanos</taxon>
    </lineage>
</organism>
<keyword evidence="9" id="KW-1015">Disulfide bond</keyword>
<keyword evidence="6 13" id="KW-1133">Transmembrane helix</keyword>
<dbReference type="OrthoDB" id="5950740at2759"/>
<dbReference type="Proteomes" id="UP000504632">
    <property type="component" value="Chromosome 6"/>
</dbReference>
<feature type="transmembrane region" description="Helical" evidence="13">
    <location>
        <begin position="63"/>
        <end position="87"/>
    </location>
</feature>
<keyword evidence="4 13" id="KW-0812">Transmembrane</keyword>
<dbReference type="PANTHER" id="PTHR26451:SF876">
    <property type="entry name" value="OLFACTORY RECEPTOR 10K2"/>
    <property type="match status" value="1"/>
</dbReference>
<dbReference type="GO" id="GO:0005886">
    <property type="term" value="C:plasma membrane"/>
    <property type="evidence" value="ECO:0007669"/>
    <property type="project" value="UniProtKB-SubCell"/>
</dbReference>
<name>A0A6J2VS73_CHACN</name>
<dbReference type="AlphaFoldDB" id="A0A6J2VS73"/>